<dbReference type="PANTHER" id="PTHR35859">
    <property type="entry name" value="NONSELECTIVE CATION CHANNEL PROTEIN"/>
    <property type="match status" value="1"/>
</dbReference>
<evidence type="ECO:0000313" key="5">
    <source>
        <dbReference type="EMBL" id="EMD37252.1"/>
    </source>
</evidence>
<dbReference type="OrthoDB" id="301415at2759"/>
<feature type="transmembrane region" description="Helical" evidence="2">
    <location>
        <begin position="282"/>
        <end position="307"/>
    </location>
</feature>
<keyword evidence="2" id="KW-0812">Transmembrane</keyword>
<dbReference type="HOGENOM" id="CLU_014123_1_0_1"/>
<evidence type="ECO:0000256" key="2">
    <source>
        <dbReference type="SAM" id="Phobius"/>
    </source>
</evidence>
<dbReference type="InterPro" id="IPR056336">
    <property type="entry name" value="YVC1_C"/>
</dbReference>
<dbReference type="STRING" id="914234.M2RFL4"/>
<feature type="domain" description="Calcium channel YVC1-like C-terminal transmembrane" evidence="4">
    <location>
        <begin position="282"/>
        <end position="510"/>
    </location>
</feature>
<protein>
    <recommendedName>
        <fullName evidence="7">Calcium activated cation channel</fullName>
    </recommendedName>
</protein>
<keyword evidence="2" id="KW-1133">Transmembrane helix</keyword>
<evidence type="ECO:0000313" key="6">
    <source>
        <dbReference type="Proteomes" id="UP000016930"/>
    </source>
</evidence>
<feature type="transmembrane region" description="Helical" evidence="2">
    <location>
        <begin position="493"/>
        <end position="509"/>
    </location>
</feature>
<feature type="transmembrane region" description="Helical" evidence="2">
    <location>
        <begin position="349"/>
        <end position="369"/>
    </location>
</feature>
<feature type="domain" description="YVC1 N-terminal linker helical" evidence="3">
    <location>
        <begin position="24"/>
        <end position="203"/>
    </location>
</feature>
<dbReference type="AlphaFoldDB" id="M2RFL4"/>
<dbReference type="Pfam" id="PF23317">
    <property type="entry name" value="YVC1_C"/>
    <property type="match status" value="1"/>
</dbReference>
<dbReference type="Proteomes" id="UP000016930">
    <property type="component" value="Unassembled WGS sequence"/>
</dbReference>
<reference evidence="5 6" key="1">
    <citation type="journal article" date="2012" name="Proc. Natl. Acad. Sci. U.S.A.">
        <title>Comparative genomics of Ceriporiopsis subvermispora and Phanerochaete chrysosporium provide insight into selective ligninolysis.</title>
        <authorList>
            <person name="Fernandez-Fueyo E."/>
            <person name="Ruiz-Duenas F.J."/>
            <person name="Ferreira P."/>
            <person name="Floudas D."/>
            <person name="Hibbett D.S."/>
            <person name="Canessa P."/>
            <person name="Larrondo L.F."/>
            <person name="James T.Y."/>
            <person name="Seelenfreund D."/>
            <person name="Lobos S."/>
            <person name="Polanco R."/>
            <person name="Tello M."/>
            <person name="Honda Y."/>
            <person name="Watanabe T."/>
            <person name="Watanabe T."/>
            <person name="Ryu J.S."/>
            <person name="Kubicek C.P."/>
            <person name="Schmoll M."/>
            <person name="Gaskell J."/>
            <person name="Hammel K.E."/>
            <person name="St John F.J."/>
            <person name="Vanden Wymelenberg A."/>
            <person name="Sabat G."/>
            <person name="Splinter BonDurant S."/>
            <person name="Syed K."/>
            <person name="Yadav J.S."/>
            <person name="Doddapaneni H."/>
            <person name="Subramanian V."/>
            <person name="Lavin J.L."/>
            <person name="Oguiza J.A."/>
            <person name="Perez G."/>
            <person name="Pisabarro A.G."/>
            <person name="Ramirez L."/>
            <person name="Santoyo F."/>
            <person name="Master E."/>
            <person name="Coutinho P.M."/>
            <person name="Henrissat B."/>
            <person name="Lombard V."/>
            <person name="Magnuson J.K."/>
            <person name="Kuees U."/>
            <person name="Hori C."/>
            <person name="Igarashi K."/>
            <person name="Samejima M."/>
            <person name="Held B.W."/>
            <person name="Barry K.W."/>
            <person name="LaButti K.M."/>
            <person name="Lapidus A."/>
            <person name="Lindquist E.A."/>
            <person name="Lucas S.M."/>
            <person name="Riley R."/>
            <person name="Salamov A.A."/>
            <person name="Hoffmeister D."/>
            <person name="Schwenk D."/>
            <person name="Hadar Y."/>
            <person name="Yarden O."/>
            <person name="de Vries R.P."/>
            <person name="Wiebenga A."/>
            <person name="Stenlid J."/>
            <person name="Eastwood D."/>
            <person name="Grigoriev I.V."/>
            <person name="Berka R.M."/>
            <person name="Blanchette R.A."/>
            <person name="Kersten P."/>
            <person name="Martinez A.T."/>
            <person name="Vicuna R."/>
            <person name="Cullen D."/>
        </authorList>
    </citation>
    <scope>NUCLEOTIDE SEQUENCE [LARGE SCALE GENOMIC DNA]</scope>
    <source>
        <strain evidence="5 6">B</strain>
    </source>
</reference>
<feature type="transmembrane region" description="Helical" evidence="2">
    <location>
        <begin position="319"/>
        <end position="337"/>
    </location>
</feature>
<feature type="transmembrane region" description="Helical" evidence="2">
    <location>
        <begin position="252"/>
        <end position="270"/>
    </location>
</feature>
<organism evidence="5 6">
    <name type="scientific">Ceriporiopsis subvermispora (strain B)</name>
    <name type="common">White-rot fungus</name>
    <name type="synonym">Gelatoporia subvermispora</name>
    <dbReference type="NCBI Taxonomy" id="914234"/>
    <lineage>
        <taxon>Eukaryota</taxon>
        <taxon>Fungi</taxon>
        <taxon>Dikarya</taxon>
        <taxon>Basidiomycota</taxon>
        <taxon>Agaricomycotina</taxon>
        <taxon>Agaricomycetes</taxon>
        <taxon>Polyporales</taxon>
        <taxon>Gelatoporiaceae</taxon>
        <taxon>Gelatoporia</taxon>
    </lineage>
</organism>
<feature type="region of interest" description="Disordered" evidence="1">
    <location>
        <begin position="529"/>
        <end position="552"/>
    </location>
</feature>
<accession>M2RFL4</accession>
<evidence type="ECO:0008006" key="7">
    <source>
        <dbReference type="Google" id="ProtNLM"/>
    </source>
</evidence>
<evidence type="ECO:0000256" key="1">
    <source>
        <dbReference type="SAM" id="MobiDB-lite"/>
    </source>
</evidence>
<feature type="transmembrane region" description="Helical" evidence="2">
    <location>
        <begin position="215"/>
        <end position="232"/>
    </location>
</feature>
<proteinExistence type="predicted"/>
<dbReference type="InterPro" id="IPR052971">
    <property type="entry name" value="TRP_calcium_channel"/>
</dbReference>
<evidence type="ECO:0000259" key="3">
    <source>
        <dbReference type="Pfam" id="PF23190"/>
    </source>
</evidence>
<keyword evidence="2" id="KW-0472">Membrane</keyword>
<dbReference type="InterPro" id="IPR056337">
    <property type="entry name" value="LHD_YVC1"/>
</dbReference>
<feature type="transmembrane region" description="Helical" evidence="2">
    <location>
        <begin position="407"/>
        <end position="429"/>
    </location>
</feature>
<keyword evidence="6" id="KW-1185">Reference proteome</keyword>
<evidence type="ECO:0000259" key="4">
    <source>
        <dbReference type="Pfam" id="PF23317"/>
    </source>
</evidence>
<name>M2RFL4_CERS8</name>
<dbReference type="Pfam" id="PF23190">
    <property type="entry name" value="LHD_TRPY1"/>
    <property type="match status" value="1"/>
</dbReference>
<dbReference type="PANTHER" id="PTHR35859:SF4">
    <property type="entry name" value="MEMBRANE CHANNEL PROTEIN, PUTATIVE (AFU_ORTHOLOGUE AFUA_6G11300)-RELATED"/>
    <property type="match status" value="1"/>
</dbReference>
<dbReference type="EMBL" id="KB445796">
    <property type="protein sequence ID" value="EMD37252.1"/>
    <property type="molecule type" value="Genomic_DNA"/>
</dbReference>
<gene>
    <name evidence="5" type="ORF">CERSUDRAFT_105290</name>
</gene>
<sequence length="598" mass="67257">MSESTQHEELTALTKAYRPTPETISNLVKRVRALTFKLLPVEVHAECINDPTSRVITPAVVSAYTVAAGDFIEALPYCLMHSRMEFLRDADDNPADFEENSSRAAACAMLARRIIHNAPPERITSMMCTRFQRRNTDGHISKKTSALEAAIDSHCTIFLSSSEAQAVVADLWNGHLIQKHTADREVEFVLYKERGYDGFLSHLNPSRLLVPRYQNILRTIAWLIFLLAYSLAVKEPLDKLDPYHAKLDVWELLMYGLALSFSFHDLSKIYQLARFSSWHSLGFWNVVSLVTDSLLLAAFILRMTGIASPPPQDYVLRTRAFQCLSFVAPLICFVGTMQICVSRMLQESGIFFGLLAILGLGFTQGLYALDVADGQEDHQNEVVHLLVQALLQAPDYTMFADSPSGQILFYMWNVATAIIILNILISLFASAYDDIAEDASAEYLTYFASKVVGMIRAPDEFTYPAPVNLIETLFIAPLEYVVSECTYTKINRYVMLTLFFVPLSIIALYEAELDPSKNKWVKDWLSHPDEVEEDDPRAQDPEAQGADAERGMQISKVPFDELVKDFPDTTQSSEAVLLREMADLKAQLAELKAMLAER</sequence>